<proteinExistence type="predicted"/>
<keyword evidence="3" id="KW-1185">Reference proteome</keyword>
<dbReference type="EMBL" id="BAABME010023324">
    <property type="protein sequence ID" value="GAA0167797.1"/>
    <property type="molecule type" value="Genomic_DNA"/>
</dbReference>
<evidence type="ECO:0000313" key="2">
    <source>
        <dbReference type="EMBL" id="GAA0167797.1"/>
    </source>
</evidence>
<name>A0AAV3QUL8_LITER</name>
<organism evidence="2 3">
    <name type="scientific">Lithospermum erythrorhizon</name>
    <name type="common">Purple gromwell</name>
    <name type="synonym">Lithospermum officinale var. erythrorhizon</name>
    <dbReference type="NCBI Taxonomy" id="34254"/>
    <lineage>
        <taxon>Eukaryota</taxon>
        <taxon>Viridiplantae</taxon>
        <taxon>Streptophyta</taxon>
        <taxon>Embryophyta</taxon>
        <taxon>Tracheophyta</taxon>
        <taxon>Spermatophyta</taxon>
        <taxon>Magnoliopsida</taxon>
        <taxon>eudicotyledons</taxon>
        <taxon>Gunneridae</taxon>
        <taxon>Pentapetalae</taxon>
        <taxon>asterids</taxon>
        <taxon>lamiids</taxon>
        <taxon>Boraginales</taxon>
        <taxon>Boraginaceae</taxon>
        <taxon>Boraginoideae</taxon>
        <taxon>Lithospermeae</taxon>
        <taxon>Lithospermum</taxon>
    </lineage>
</organism>
<accession>A0AAV3QUL8</accession>
<protein>
    <recommendedName>
        <fullName evidence="4">Reverse transcriptase</fullName>
    </recommendedName>
</protein>
<evidence type="ECO:0000256" key="1">
    <source>
        <dbReference type="SAM" id="MobiDB-lite"/>
    </source>
</evidence>
<evidence type="ECO:0008006" key="4">
    <source>
        <dbReference type="Google" id="ProtNLM"/>
    </source>
</evidence>
<sequence length="145" mass="16139">MLVQLRLSPKWISIIVEYVSYSVVVNGQQAGYIKPGRGLRQGDPLSPYLYIICIEDLISLLKGAYNRGQLVSTAKSTAVFSPEVDGATRKAIIDMLGMFEVQSHGCIIGNKVELHMEKRPLSPGPRKTRNTMEVRPWKSDQCMGT</sequence>
<reference evidence="2 3" key="1">
    <citation type="submission" date="2024-01" db="EMBL/GenBank/DDBJ databases">
        <title>The complete chloroplast genome sequence of Lithospermum erythrorhizon: insights into the phylogenetic relationship among Boraginaceae species and the maternal lineages of purple gromwells.</title>
        <authorList>
            <person name="Okada T."/>
            <person name="Watanabe K."/>
        </authorList>
    </citation>
    <scope>NUCLEOTIDE SEQUENCE [LARGE SCALE GENOMIC DNA]</scope>
</reference>
<dbReference type="Proteomes" id="UP001454036">
    <property type="component" value="Unassembled WGS sequence"/>
</dbReference>
<comment type="caution">
    <text evidence="2">The sequence shown here is derived from an EMBL/GenBank/DDBJ whole genome shotgun (WGS) entry which is preliminary data.</text>
</comment>
<evidence type="ECO:0000313" key="3">
    <source>
        <dbReference type="Proteomes" id="UP001454036"/>
    </source>
</evidence>
<gene>
    <name evidence="2" type="ORF">LIER_40448</name>
</gene>
<dbReference type="AlphaFoldDB" id="A0AAV3QUL8"/>
<feature type="region of interest" description="Disordered" evidence="1">
    <location>
        <begin position="118"/>
        <end position="145"/>
    </location>
</feature>